<gene>
    <name evidence="2" type="ORF">A7P85_03955</name>
</gene>
<reference evidence="3" key="1">
    <citation type="submission" date="2016-05" db="EMBL/GenBank/DDBJ databases">
        <title>Draft genome of Corynebacterium afermentans subsp. afermentans LCDC 88199T.</title>
        <authorList>
            <person name="Bernier A.-M."/>
            <person name="Bernard K."/>
        </authorList>
    </citation>
    <scope>NUCLEOTIDE SEQUENCE [LARGE SCALE GENOMIC DNA]</scope>
    <source>
        <strain evidence="3">NML01-0328</strain>
    </source>
</reference>
<dbReference type="InterPro" id="IPR010266">
    <property type="entry name" value="NnrS"/>
</dbReference>
<feature type="transmembrane region" description="Helical" evidence="1">
    <location>
        <begin position="21"/>
        <end position="42"/>
    </location>
</feature>
<feature type="transmembrane region" description="Helical" evidence="1">
    <location>
        <begin position="335"/>
        <end position="357"/>
    </location>
</feature>
<accession>A0A1A9RHQ2</accession>
<feature type="transmembrane region" description="Helical" evidence="1">
    <location>
        <begin position="296"/>
        <end position="315"/>
    </location>
</feature>
<feature type="transmembrane region" description="Helical" evidence="1">
    <location>
        <begin position="363"/>
        <end position="381"/>
    </location>
</feature>
<keyword evidence="1" id="KW-1133">Transmembrane helix</keyword>
<dbReference type="RefSeq" id="WP_064104231.1">
    <property type="nucleotide sequence ID" value="NZ_LXSF01000002.1"/>
</dbReference>
<feature type="transmembrane region" description="Helical" evidence="1">
    <location>
        <begin position="160"/>
        <end position="183"/>
    </location>
</feature>
<dbReference type="Proteomes" id="UP000078003">
    <property type="component" value="Unassembled WGS sequence"/>
</dbReference>
<keyword evidence="1" id="KW-0472">Membrane</keyword>
<feature type="transmembrane region" description="Helical" evidence="1">
    <location>
        <begin position="134"/>
        <end position="154"/>
    </location>
</feature>
<protein>
    <submittedName>
        <fullName evidence="2">NnrS protein</fullName>
    </submittedName>
</protein>
<feature type="transmembrane region" description="Helical" evidence="1">
    <location>
        <begin position="80"/>
        <end position="99"/>
    </location>
</feature>
<proteinExistence type="predicted"/>
<keyword evidence="1" id="KW-0812">Transmembrane</keyword>
<dbReference type="Pfam" id="PF05940">
    <property type="entry name" value="NnrS"/>
    <property type="match status" value="1"/>
</dbReference>
<feature type="transmembrane region" description="Helical" evidence="1">
    <location>
        <begin position="204"/>
        <end position="222"/>
    </location>
</feature>
<comment type="caution">
    <text evidence="2">The sequence shown here is derived from an EMBL/GenBank/DDBJ whole genome shotgun (WGS) entry which is preliminary data.</text>
</comment>
<evidence type="ECO:0000313" key="2">
    <source>
        <dbReference type="EMBL" id="OAM17502.1"/>
    </source>
</evidence>
<evidence type="ECO:0000313" key="3">
    <source>
        <dbReference type="Proteomes" id="UP000078003"/>
    </source>
</evidence>
<feature type="transmembrane region" description="Helical" evidence="1">
    <location>
        <begin position="266"/>
        <end position="290"/>
    </location>
</feature>
<evidence type="ECO:0000256" key="1">
    <source>
        <dbReference type="SAM" id="Phobius"/>
    </source>
</evidence>
<sequence>MNLLSKNHPVWGMAFRPFYPLAALYGTLSILLWSFGYQGTAALPNYFWHAHEMIWGYAGAVVVAFLLTAVATWTKQPRTWGVPLMMLALLWLLARAFAFAAPLTLAGGIAGVAFYWLAAWYMGVAVVRSRNKRNYLAVAALFMFGLLQALFHWQLARHNFSALAGGLFAGLSVVAGFIGLVGMRVIPFFTAKRLGCEQVGSHPLVMTASLVVPLAMALLYGLQAVLPPSAANVALAAAAVLSIAAGLLDIVQTVRWWRPEVAKEPMLWILFAGFLLTGAGLAVMGAGYWLPRWQSLGVHLVAVGGIGLMTVGMMVRTALGHTGRPLYPAPAAMPLAFWLMVAAALARAATAVLMYLLPAAYQPGLWLSGLLFAASLLLYTWRYLPWLTAPRVDGKEG</sequence>
<name>A0A1A9RHQ2_EIKCO</name>
<feature type="transmembrane region" description="Helical" evidence="1">
    <location>
        <begin position="54"/>
        <end position="73"/>
    </location>
</feature>
<dbReference type="AlphaFoldDB" id="A0A1A9RHQ2"/>
<dbReference type="EMBL" id="LXSF01000002">
    <property type="protein sequence ID" value="OAM17502.1"/>
    <property type="molecule type" value="Genomic_DNA"/>
</dbReference>
<feature type="transmembrane region" description="Helical" evidence="1">
    <location>
        <begin position="105"/>
        <end position="127"/>
    </location>
</feature>
<organism evidence="2 3">
    <name type="scientific">Eikenella corrodens</name>
    <dbReference type="NCBI Taxonomy" id="539"/>
    <lineage>
        <taxon>Bacteria</taxon>
        <taxon>Pseudomonadati</taxon>
        <taxon>Pseudomonadota</taxon>
        <taxon>Betaproteobacteria</taxon>
        <taxon>Neisseriales</taxon>
        <taxon>Neisseriaceae</taxon>
        <taxon>Eikenella</taxon>
    </lineage>
</organism>